<dbReference type="OrthoDB" id="5801582at2"/>
<reference evidence="1 2" key="1">
    <citation type="journal article" date="2014" name="ISME J.">
        <title>Candidatus Competibacter-lineage genomes retrieved from metagenomes reveal functional metabolic diversity.</title>
        <authorList>
            <person name="McIlroy S.J."/>
            <person name="Albertsen M."/>
            <person name="Andresen E.K."/>
            <person name="Saunders A.M."/>
            <person name="Kristiansen R."/>
            <person name="Stokholm-Bjerregaard M."/>
            <person name="Nielsen K.L."/>
            <person name="Nielsen P.H."/>
        </authorList>
    </citation>
    <scope>NUCLEOTIDE SEQUENCE [LARGE SCALE GENOMIC DNA]</scope>
    <source>
        <strain evidence="1 2">Run_B_J11</strain>
    </source>
</reference>
<proteinExistence type="predicted"/>
<evidence type="ECO:0000313" key="2">
    <source>
        <dbReference type="Proteomes" id="UP000019184"/>
    </source>
</evidence>
<accession>A0A7U7GEF2</accession>
<dbReference type="InterPro" id="IPR008769">
    <property type="entry name" value="PhaF_PhaI"/>
</dbReference>
<comment type="caution">
    <text evidence="1">The sequence shown here is derived from an EMBL/GenBank/DDBJ whole genome shotgun (WGS) entry which is preliminary data.</text>
</comment>
<evidence type="ECO:0000313" key="1">
    <source>
        <dbReference type="EMBL" id="CDH46575.1"/>
    </source>
</evidence>
<protein>
    <submittedName>
        <fullName evidence="1">Uncharacterized protein</fullName>
    </submittedName>
</protein>
<dbReference type="RefSeq" id="WP_034435267.1">
    <property type="nucleotide sequence ID" value="NZ_CBTK010000269.1"/>
</dbReference>
<keyword evidence="2" id="KW-1185">Reference proteome</keyword>
<dbReference type="Proteomes" id="UP000019184">
    <property type="component" value="Unassembled WGS sequence"/>
</dbReference>
<dbReference type="AlphaFoldDB" id="A0A7U7GEF2"/>
<sequence>MAYQQLQYCLRETRTVEDTLLLASQIWLAGIGALVRAQQEGRDFFDQLVQCGAVVEAVEDDHGLRELKQLARRVLTRSGQGQQETPTPEEIRSIAEAIQNFDLHLADLDLH</sequence>
<dbReference type="EMBL" id="CBTK010000269">
    <property type="protein sequence ID" value="CDH46575.1"/>
    <property type="molecule type" value="Genomic_DNA"/>
</dbReference>
<gene>
    <name evidence="1" type="ORF">BN874_530004</name>
</gene>
<dbReference type="Pfam" id="PF05597">
    <property type="entry name" value="Phasin"/>
    <property type="match status" value="1"/>
</dbReference>
<organism evidence="1 2">
    <name type="scientific">Candidatus Contendobacter odensis Run_B_J11</name>
    <dbReference type="NCBI Taxonomy" id="1400861"/>
    <lineage>
        <taxon>Bacteria</taxon>
        <taxon>Pseudomonadati</taxon>
        <taxon>Pseudomonadota</taxon>
        <taxon>Gammaproteobacteria</taxon>
        <taxon>Candidatus Competibacteraceae</taxon>
        <taxon>Candidatus Contendibacter</taxon>
    </lineage>
</organism>
<name>A0A7U7GEF2_9GAMM</name>